<reference evidence="2" key="2">
    <citation type="submission" date="2014-07" db="EMBL/GenBank/DDBJ databases">
        <authorList>
            <person name="Hull J."/>
        </authorList>
    </citation>
    <scope>NUCLEOTIDE SEQUENCE</scope>
</reference>
<protein>
    <submittedName>
        <fullName evidence="2">Uncharacterized protein</fullName>
    </submittedName>
</protein>
<feature type="region of interest" description="Disordered" evidence="1">
    <location>
        <begin position="1"/>
        <end position="146"/>
    </location>
</feature>
<proteinExistence type="predicted"/>
<feature type="compositionally biased region" description="Polar residues" evidence="1">
    <location>
        <begin position="69"/>
        <end position="84"/>
    </location>
</feature>
<feature type="compositionally biased region" description="Polar residues" evidence="1">
    <location>
        <begin position="99"/>
        <end position="127"/>
    </location>
</feature>
<feature type="compositionally biased region" description="Basic and acidic residues" evidence="1">
    <location>
        <begin position="59"/>
        <end position="68"/>
    </location>
</feature>
<name>A0A0A9XF51_LYGHE</name>
<gene>
    <name evidence="2" type="ORF">CM83_28955</name>
</gene>
<feature type="region of interest" description="Disordered" evidence="1">
    <location>
        <begin position="161"/>
        <end position="225"/>
    </location>
</feature>
<feature type="compositionally biased region" description="Basic and acidic residues" evidence="1">
    <location>
        <begin position="85"/>
        <end position="97"/>
    </location>
</feature>
<reference evidence="2" key="1">
    <citation type="journal article" date="2014" name="PLoS ONE">
        <title>Transcriptome-Based Identification of ABC Transporters in the Western Tarnished Plant Bug Lygus hesperus.</title>
        <authorList>
            <person name="Hull J.J."/>
            <person name="Chaney K."/>
            <person name="Geib S.M."/>
            <person name="Fabrick J.A."/>
            <person name="Brent C.S."/>
            <person name="Walsh D."/>
            <person name="Lavine L.C."/>
        </authorList>
    </citation>
    <scope>NUCLEOTIDE SEQUENCE</scope>
</reference>
<feature type="compositionally biased region" description="Polar residues" evidence="1">
    <location>
        <begin position="49"/>
        <end position="58"/>
    </location>
</feature>
<feature type="compositionally biased region" description="Basic and acidic residues" evidence="1">
    <location>
        <begin position="1"/>
        <end position="22"/>
    </location>
</feature>
<evidence type="ECO:0000313" key="2">
    <source>
        <dbReference type="EMBL" id="JAG19357.1"/>
    </source>
</evidence>
<feature type="compositionally biased region" description="Basic and acidic residues" evidence="1">
    <location>
        <begin position="187"/>
        <end position="198"/>
    </location>
</feature>
<evidence type="ECO:0000256" key="1">
    <source>
        <dbReference type="SAM" id="MobiDB-lite"/>
    </source>
</evidence>
<feature type="compositionally biased region" description="Polar residues" evidence="1">
    <location>
        <begin position="135"/>
        <end position="146"/>
    </location>
</feature>
<organism evidence="2">
    <name type="scientific">Lygus hesperus</name>
    <name type="common">Western plant bug</name>
    <dbReference type="NCBI Taxonomy" id="30085"/>
    <lineage>
        <taxon>Eukaryota</taxon>
        <taxon>Metazoa</taxon>
        <taxon>Ecdysozoa</taxon>
        <taxon>Arthropoda</taxon>
        <taxon>Hexapoda</taxon>
        <taxon>Insecta</taxon>
        <taxon>Pterygota</taxon>
        <taxon>Neoptera</taxon>
        <taxon>Paraneoptera</taxon>
        <taxon>Hemiptera</taxon>
        <taxon>Heteroptera</taxon>
        <taxon>Panheteroptera</taxon>
        <taxon>Cimicomorpha</taxon>
        <taxon>Miridae</taxon>
        <taxon>Mirini</taxon>
        <taxon>Lygus</taxon>
    </lineage>
</organism>
<sequence>MSQSDKSDPKKTKSKGKDKSDPVSEGPSAETTEEVISAVNQYFGIGEDPSTTTFINKKTGNEDEKVDNKASSLKNVLNQPTPANNREDSDPRVRPEASKVSTSKALQSQTNIRSVRDQNTGRILTRSNSEKFLEQKQQGSGNVSIDPTESVISAVTQYFGIGQDDNPAKKTTNVPRDQIVAASHQVIDNHDSPNDTKKQTSSIKVPSPITPNKSQAQKQVPKSIV</sequence>
<dbReference type="AlphaFoldDB" id="A0A0A9XF51"/>
<dbReference type="EMBL" id="GBHO01024247">
    <property type="protein sequence ID" value="JAG19357.1"/>
    <property type="molecule type" value="Transcribed_RNA"/>
</dbReference>
<accession>A0A0A9XF51</accession>
<feature type="compositionally biased region" description="Polar residues" evidence="1">
    <location>
        <begin position="199"/>
        <end position="225"/>
    </location>
</feature>